<name>B2KCZ6_ELUMP</name>
<accession>B2KCZ6</accession>
<dbReference type="Pfam" id="PF00625">
    <property type="entry name" value="Guanylate_kin"/>
    <property type="match status" value="1"/>
</dbReference>
<protein>
    <recommendedName>
        <fullName evidence="3">Guanylate kinase</fullName>
        <ecNumber evidence="2">2.7.4.8</ecNumber>
    </recommendedName>
    <alternativeName>
        <fullName evidence="8">GMP kinase</fullName>
    </alternativeName>
</protein>
<evidence type="ECO:0000256" key="2">
    <source>
        <dbReference type="ARBA" id="ARBA00012961"/>
    </source>
</evidence>
<dbReference type="STRING" id="445932.Emin_0837"/>
<keyword evidence="11" id="KW-1185">Reference proteome</keyword>
<dbReference type="InterPro" id="IPR008144">
    <property type="entry name" value="Guanylate_kin-like_dom"/>
</dbReference>
<dbReference type="SMART" id="SM00072">
    <property type="entry name" value="GuKc"/>
    <property type="match status" value="1"/>
</dbReference>
<dbReference type="Proteomes" id="UP000001029">
    <property type="component" value="Chromosome"/>
</dbReference>
<proteinExistence type="inferred from homology"/>
<organism evidence="10 11">
    <name type="scientific">Elusimicrobium minutum (strain Pei191)</name>
    <dbReference type="NCBI Taxonomy" id="445932"/>
    <lineage>
        <taxon>Bacteria</taxon>
        <taxon>Pseudomonadati</taxon>
        <taxon>Elusimicrobiota</taxon>
        <taxon>Elusimicrobia</taxon>
        <taxon>Elusimicrobiales</taxon>
        <taxon>Elusimicrobiaceae</taxon>
        <taxon>Elusimicrobium</taxon>
    </lineage>
</organism>
<dbReference type="InterPro" id="IPR017665">
    <property type="entry name" value="Guanylate_kinase"/>
</dbReference>
<keyword evidence="5" id="KW-0547">Nucleotide-binding</keyword>
<dbReference type="PANTHER" id="PTHR23117">
    <property type="entry name" value="GUANYLATE KINASE-RELATED"/>
    <property type="match status" value="1"/>
</dbReference>
<dbReference type="OrthoDB" id="9808150at2"/>
<dbReference type="GO" id="GO:0004385">
    <property type="term" value="F:GMP kinase activity"/>
    <property type="evidence" value="ECO:0007669"/>
    <property type="project" value="UniProtKB-EC"/>
</dbReference>
<dbReference type="PANTHER" id="PTHR23117:SF13">
    <property type="entry name" value="GUANYLATE KINASE"/>
    <property type="match status" value="1"/>
</dbReference>
<evidence type="ECO:0000256" key="6">
    <source>
        <dbReference type="ARBA" id="ARBA00022777"/>
    </source>
</evidence>
<dbReference type="GO" id="GO:0005829">
    <property type="term" value="C:cytosol"/>
    <property type="evidence" value="ECO:0007669"/>
    <property type="project" value="TreeGrafter"/>
</dbReference>
<dbReference type="AlphaFoldDB" id="B2KCZ6"/>
<evidence type="ECO:0000256" key="8">
    <source>
        <dbReference type="ARBA" id="ARBA00030128"/>
    </source>
</evidence>
<dbReference type="NCBIfam" id="TIGR03263">
    <property type="entry name" value="guanyl_kin"/>
    <property type="match status" value="1"/>
</dbReference>
<feature type="domain" description="Guanylate kinase-like" evidence="9">
    <location>
        <begin position="3"/>
        <end position="180"/>
    </location>
</feature>
<dbReference type="Gene3D" id="3.40.50.300">
    <property type="entry name" value="P-loop containing nucleotide triphosphate hydrolases"/>
    <property type="match status" value="1"/>
</dbReference>
<dbReference type="FunFam" id="3.30.63.10:FF:000002">
    <property type="entry name" value="Guanylate kinase 1"/>
    <property type="match status" value="1"/>
</dbReference>
<gene>
    <name evidence="10" type="ordered locus">Emin_0837</name>
</gene>
<keyword evidence="7" id="KW-0067">ATP-binding</keyword>
<dbReference type="HOGENOM" id="CLU_001715_1_2_0"/>
<evidence type="ECO:0000256" key="7">
    <source>
        <dbReference type="ARBA" id="ARBA00022840"/>
    </source>
</evidence>
<keyword evidence="4 10" id="KW-0808">Transferase</keyword>
<dbReference type="EC" id="2.7.4.8" evidence="2"/>
<comment type="similarity">
    <text evidence="1">Belongs to the guanylate kinase family.</text>
</comment>
<evidence type="ECO:0000259" key="9">
    <source>
        <dbReference type="PROSITE" id="PS50052"/>
    </source>
</evidence>
<dbReference type="CDD" id="cd00071">
    <property type="entry name" value="GMPK"/>
    <property type="match status" value="1"/>
</dbReference>
<dbReference type="Gene3D" id="3.30.63.10">
    <property type="entry name" value="Guanylate Kinase phosphate binding domain"/>
    <property type="match status" value="1"/>
</dbReference>
<dbReference type="PROSITE" id="PS50052">
    <property type="entry name" value="GUANYLATE_KINASE_2"/>
    <property type="match status" value="1"/>
</dbReference>
<evidence type="ECO:0000256" key="5">
    <source>
        <dbReference type="ARBA" id="ARBA00022741"/>
    </source>
</evidence>
<evidence type="ECO:0000313" key="11">
    <source>
        <dbReference type="Proteomes" id="UP000001029"/>
    </source>
</evidence>
<evidence type="ECO:0000313" key="10">
    <source>
        <dbReference type="EMBL" id="ACC98392.1"/>
    </source>
</evidence>
<keyword evidence="6 10" id="KW-0418">Kinase</keyword>
<evidence type="ECO:0000256" key="4">
    <source>
        <dbReference type="ARBA" id="ARBA00022679"/>
    </source>
</evidence>
<dbReference type="GO" id="GO:0005524">
    <property type="term" value="F:ATP binding"/>
    <property type="evidence" value="ECO:0007669"/>
    <property type="project" value="UniProtKB-KW"/>
</dbReference>
<reference evidence="10 11" key="1">
    <citation type="journal article" date="2009" name="Appl. Environ. Microbiol.">
        <title>Genomic analysis of 'Elusimicrobium minutum,' the first cultivated representative of the phylum 'Elusimicrobia' (formerly termite group 1).</title>
        <authorList>
            <person name="Herlemann D.P.R."/>
            <person name="Geissinger O."/>
            <person name="Ikeda-Ohtsubo W."/>
            <person name="Kunin V."/>
            <person name="Sun H."/>
            <person name="Lapidus A."/>
            <person name="Hugenholtz P."/>
            <person name="Brune A."/>
        </authorList>
    </citation>
    <scope>NUCLEOTIDE SEQUENCE [LARGE SCALE GENOMIC DNA]</scope>
    <source>
        <strain evidence="10 11">Pei191</strain>
    </source>
</reference>
<dbReference type="EMBL" id="CP001055">
    <property type="protein sequence ID" value="ACC98392.1"/>
    <property type="molecule type" value="Genomic_DNA"/>
</dbReference>
<dbReference type="SUPFAM" id="SSF52540">
    <property type="entry name" value="P-loop containing nucleoside triphosphate hydrolases"/>
    <property type="match status" value="1"/>
</dbReference>
<dbReference type="KEGG" id="emi:Emin_0837"/>
<dbReference type="InterPro" id="IPR027417">
    <property type="entry name" value="P-loop_NTPase"/>
</dbReference>
<dbReference type="InterPro" id="IPR008145">
    <property type="entry name" value="GK/Ca_channel_bsu"/>
</dbReference>
<sequence length="201" mass="22746">MDAFVLIVSSPSGGGKTTIVNELLKKDRTAKRVVTATTRSPRKGEKDGKDYHFWSVKKFQSAIKNNKMAEWANVFTDYYGVPKESLDTVLKKGLIPVLVIDVQGQKSIKKHYKNAVSVFILPPSWNELKKRLLARPGGTNNIDVRLKTAKKEVAQVKKFDYVIVNDKLDGAVNALSKIIFAEKHKTQRKKPAINRLKQKRR</sequence>
<evidence type="ECO:0000256" key="1">
    <source>
        <dbReference type="ARBA" id="ARBA00005790"/>
    </source>
</evidence>
<evidence type="ECO:0000256" key="3">
    <source>
        <dbReference type="ARBA" id="ARBA00016296"/>
    </source>
</evidence>
<dbReference type="RefSeq" id="WP_012415007.1">
    <property type="nucleotide sequence ID" value="NC_010644.1"/>
</dbReference>